<keyword evidence="2" id="KW-1185">Reference proteome</keyword>
<gene>
    <name evidence="1" type="ORF">PR048_006004</name>
</gene>
<evidence type="ECO:0000313" key="1">
    <source>
        <dbReference type="EMBL" id="KAJ8893413.1"/>
    </source>
</evidence>
<dbReference type="EMBL" id="JARBHB010000002">
    <property type="protein sequence ID" value="KAJ8893413.1"/>
    <property type="molecule type" value="Genomic_DNA"/>
</dbReference>
<evidence type="ECO:0000313" key="2">
    <source>
        <dbReference type="Proteomes" id="UP001159363"/>
    </source>
</evidence>
<proteinExistence type="predicted"/>
<dbReference type="Proteomes" id="UP001159363">
    <property type="component" value="Chromosome 2"/>
</dbReference>
<organism evidence="1 2">
    <name type="scientific">Dryococelus australis</name>
    <dbReference type="NCBI Taxonomy" id="614101"/>
    <lineage>
        <taxon>Eukaryota</taxon>
        <taxon>Metazoa</taxon>
        <taxon>Ecdysozoa</taxon>
        <taxon>Arthropoda</taxon>
        <taxon>Hexapoda</taxon>
        <taxon>Insecta</taxon>
        <taxon>Pterygota</taxon>
        <taxon>Neoptera</taxon>
        <taxon>Polyneoptera</taxon>
        <taxon>Phasmatodea</taxon>
        <taxon>Verophasmatodea</taxon>
        <taxon>Anareolatae</taxon>
        <taxon>Phasmatidae</taxon>
        <taxon>Eurycanthinae</taxon>
        <taxon>Dryococelus</taxon>
    </lineage>
</organism>
<comment type="caution">
    <text evidence="1">The sequence shown here is derived from an EMBL/GenBank/DDBJ whole genome shotgun (WGS) entry which is preliminary data.</text>
</comment>
<sequence length="89" mass="10243">MSGSELSQRLARILPAELLMGRRLRICLDRVHADIPAEMKQNKEDNSVPVAPRRFSPQDVVYAQKKTWDENQNEGQPLLLSYLAPFHTR</sequence>
<name>A0ABQ9I9S8_9NEOP</name>
<protein>
    <submittedName>
        <fullName evidence="1">Uncharacterized protein</fullName>
    </submittedName>
</protein>
<accession>A0ABQ9I9S8</accession>
<reference evidence="1 2" key="1">
    <citation type="submission" date="2023-02" db="EMBL/GenBank/DDBJ databases">
        <title>LHISI_Scaffold_Assembly.</title>
        <authorList>
            <person name="Stuart O.P."/>
            <person name="Cleave R."/>
            <person name="Magrath M.J.L."/>
            <person name="Mikheyev A.S."/>
        </authorList>
    </citation>
    <scope>NUCLEOTIDE SEQUENCE [LARGE SCALE GENOMIC DNA]</scope>
    <source>
        <strain evidence="1">Daus_M_001</strain>
        <tissue evidence="1">Leg muscle</tissue>
    </source>
</reference>